<organism evidence="2">
    <name type="scientific">marine sediment metagenome</name>
    <dbReference type="NCBI Taxonomy" id="412755"/>
    <lineage>
        <taxon>unclassified sequences</taxon>
        <taxon>metagenomes</taxon>
        <taxon>ecological metagenomes</taxon>
    </lineage>
</organism>
<dbReference type="AlphaFoldDB" id="A0A0F9YUG8"/>
<dbReference type="EMBL" id="LAZR01000009">
    <property type="protein sequence ID" value="KKO08489.1"/>
    <property type="molecule type" value="Genomic_DNA"/>
</dbReference>
<proteinExistence type="predicted"/>
<protein>
    <submittedName>
        <fullName evidence="2">Uncharacterized protein</fullName>
    </submittedName>
</protein>
<gene>
    <name evidence="2" type="ORF">LCGC14_0044270</name>
</gene>
<reference evidence="2" key="1">
    <citation type="journal article" date="2015" name="Nature">
        <title>Complex archaea that bridge the gap between prokaryotes and eukaryotes.</title>
        <authorList>
            <person name="Spang A."/>
            <person name="Saw J.H."/>
            <person name="Jorgensen S.L."/>
            <person name="Zaremba-Niedzwiedzka K."/>
            <person name="Martijn J."/>
            <person name="Lind A.E."/>
            <person name="van Eijk R."/>
            <person name="Schleper C."/>
            <person name="Guy L."/>
            <person name="Ettema T.J."/>
        </authorList>
    </citation>
    <scope>NUCLEOTIDE SEQUENCE</scope>
</reference>
<accession>A0A0F9YUG8</accession>
<feature type="region of interest" description="Disordered" evidence="1">
    <location>
        <begin position="222"/>
        <end position="245"/>
    </location>
</feature>
<sequence>MNDTRFLKIQKGYHDAGGLVTAYAIQTKQPMRNAINELRDAGMVYDFDNVLNEGLAFSKVMTGRDGTLVGIPSDIATRGGTEHVMSQPNEVRKVLADRVIAQQRIDQSPAAKRIFEQAADRVDRNGKPLPMGLLGPVYERAARVLENEWEASGRHDKAAFRSAKVLMTLAVTHAASYTQVESYHAAKQMMPMALLKNAARKLTGRADPEQERQILDLSIWSEPDDPFKPVTLAPKSPEQSLGEPV</sequence>
<comment type="caution">
    <text evidence="2">The sequence shown here is derived from an EMBL/GenBank/DDBJ whole genome shotgun (WGS) entry which is preliminary data.</text>
</comment>
<evidence type="ECO:0000313" key="2">
    <source>
        <dbReference type="EMBL" id="KKO08489.1"/>
    </source>
</evidence>
<name>A0A0F9YUG8_9ZZZZ</name>
<evidence type="ECO:0000256" key="1">
    <source>
        <dbReference type="SAM" id="MobiDB-lite"/>
    </source>
</evidence>